<dbReference type="GO" id="GO:0005524">
    <property type="term" value="F:ATP binding"/>
    <property type="evidence" value="ECO:0007669"/>
    <property type="project" value="UniProtKB-UniRule"/>
</dbReference>
<dbReference type="Gene3D" id="3.30.200.20">
    <property type="entry name" value="Phosphorylase Kinase, domain 1"/>
    <property type="match status" value="1"/>
</dbReference>
<dbReference type="InterPro" id="IPR017441">
    <property type="entry name" value="Protein_kinase_ATP_BS"/>
</dbReference>
<evidence type="ECO:0000313" key="10">
    <source>
        <dbReference type="EMBL" id="KAE9524510.1"/>
    </source>
</evidence>
<feature type="binding site" evidence="7">
    <location>
        <position position="231"/>
    </location>
    <ligand>
        <name>ATP</name>
        <dbReference type="ChEBI" id="CHEBI:30616"/>
    </ligand>
</feature>
<evidence type="ECO:0000256" key="7">
    <source>
        <dbReference type="PROSITE-ProRule" id="PRU10141"/>
    </source>
</evidence>
<dbReference type="InterPro" id="IPR011009">
    <property type="entry name" value="Kinase-like_dom_sf"/>
</dbReference>
<dbReference type="InterPro" id="IPR017892">
    <property type="entry name" value="Pkinase_C"/>
</dbReference>
<keyword evidence="6 7" id="KW-0067">ATP-binding</keyword>
<dbReference type="InterPro" id="IPR000961">
    <property type="entry name" value="AGC-kinase_C"/>
</dbReference>
<dbReference type="Gene3D" id="1.10.510.10">
    <property type="entry name" value="Transferase(Phosphotransferase) domain 1"/>
    <property type="match status" value="1"/>
</dbReference>
<dbReference type="InterPro" id="IPR000719">
    <property type="entry name" value="Prot_kinase_dom"/>
</dbReference>
<protein>
    <recommendedName>
        <fullName evidence="12">Protein kinase C</fullName>
    </recommendedName>
</protein>
<dbReference type="PROSITE" id="PS00107">
    <property type="entry name" value="PROTEIN_KINASE_ATP"/>
    <property type="match status" value="1"/>
</dbReference>
<dbReference type="PROSITE" id="PS51285">
    <property type="entry name" value="AGC_KINASE_CTER"/>
    <property type="match status" value="1"/>
</dbReference>
<evidence type="ECO:0000256" key="5">
    <source>
        <dbReference type="ARBA" id="ARBA00022777"/>
    </source>
</evidence>
<dbReference type="Pfam" id="PF00433">
    <property type="entry name" value="Pkinase_C"/>
    <property type="match status" value="1"/>
</dbReference>
<evidence type="ECO:0000256" key="3">
    <source>
        <dbReference type="ARBA" id="ARBA00022679"/>
    </source>
</evidence>
<dbReference type="PROSITE" id="PS00108">
    <property type="entry name" value="PROTEIN_KINASE_ST"/>
    <property type="match status" value="1"/>
</dbReference>
<dbReference type="GO" id="GO:0004674">
    <property type="term" value="F:protein serine/threonine kinase activity"/>
    <property type="evidence" value="ECO:0007669"/>
    <property type="project" value="UniProtKB-KW"/>
</dbReference>
<accession>A0A6G0T1I5</accession>
<dbReference type="OrthoDB" id="63267at2759"/>
<keyword evidence="4 7" id="KW-0547">Nucleotide-binding</keyword>
<dbReference type="EMBL" id="VYZN01000066">
    <property type="protein sequence ID" value="KAE9524510.1"/>
    <property type="molecule type" value="Genomic_DNA"/>
</dbReference>
<dbReference type="Proteomes" id="UP000475862">
    <property type="component" value="Unassembled WGS sequence"/>
</dbReference>
<gene>
    <name evidence="10" type="ORF">AGLY_015098</name>
</gene>
<sequence length="549" mass="63213">MMSESNAKRNLIRNCTERGKKIMIDLVLALKSTFANMKENRLMWFGTKKKSEARSDIISLYNVKQKSGVKIIVQLKNIFNGLKLDARKKRIHEKQAFCTFCLGLGRQRFKCVQCEQLTQKKIHKLGKNACETNDSFSDDMDGDSMTYQSTLCSDIDLPDFKDCSDQNNVVDQTTDSVSIEYLPAKTDDKEVKVSCQYSIDDFELIKTIGRGSFAKVLMVELKKNHKIYAMKVINKKLITEDNNLVQTEKYVFETGSNYPFLVSLHSSFQTDSRLFFVMEFVRGGDLMNFMQKRKRLPEEHARFYVAEIGLALNFLHTKGIIYRDLKLENVVLDHEGHIKLIDYGMCKQGMKPGDTTSTFCGTPNYMAPEILKEEAYGFSVDWWALGVVLYEMLVGKCPFSETSNLTEERLFEGSIVQTMVILKQFSHHLKLFLVAILENHLHIPRSLSVETASVLKGFLNKNPIDRLGCNKYTGFHDVKTHPFFKSIDWEMLEQKQVIPLYKPQLNSDRDFANFASEFTEEPVHLTPNDPQIIDQSNFEDFDYVNPLLM</sequence>
<organism evidence="10 11">
    <name type="scientific">Aphis glycines</name>
    <name type="common">Soybean aphid</name>
    <dbReference type="NCBI Taxonomy" id="307491"/>
    <lineage>
        <taxon>Eukaryota</taxon>
        <taxon>Metazoa</taxon>
        <taxon>Ecdysozoa</taxon>
        <taxon>Arthropoda</taxon>
        <taxon>Hexapoda</taxon>
        <taxon>Insecta</taxon>
        <taxon>Pterygota</taxon>
        <taxon>Neoptera</taxon>
        <taxon>Paraneoptera</taxon>
        <taxon>Hemiptera</taxon>
        <taxon>Sternorrhyncha</taxon>
        <taxon>Aphidomorpha</taxon>
        <taxon>Aphidoidea</taxon>
        <taxon>Aphididae</taxon>
        <taxon>Aphidini</taxon>
        <taxon>Aphis</taxon>
        <taxon>Aphis</taxon>
    </lineage>
</organism>
<evidence type="ECO:0000259" key="8">
    <source>
        <dbReference type="PROSITE" id="PS50011"/>
    </source>
</evidence>
<dbReference type="InterPro" id="IPR008271">
    <property type="entry name" value="Ser/Thr_kinase_AS"/>
</dbReference>
<evidence type="ECO:0008006" key="12">
    <source>
        <dbReference type="Google" id="ProtNLM"/>
    </source>
</evidence>
<keyword evidence="1" id="KW-0723">Serine/threonine-protein kinase</keyword>
<evidence type="ECO:0000256" key="2">
    <source>
        <dbReference type="ARBA" id="ARBA00022553"/>
    </source>
</evidence>
<keyword evidence="2" id="KW-0597">Phosphoprotein</keyword>
<feature type="domain" description="Protein kinase" evidence="8">
    <location>
        <begin position="202"/>
        <end position="484"/>
    </location>
</feature>
<dbReference type="SMART" id="SM00220">
    <property type="entry name" value="S_TKc"/>
    <property type="match status" value="1"/>
</dbReference>
<keyword evidence="11" id="KW-1185">Reference proteome</keyword>
<evidence type="ECO:0000256" key="4">
    <source>
        <dbReference type="ARBA" id="ARBA00022741"/>
    </source>
</evidence>
<dbReference type="Pfam" id="PF00069">
    <property type="entry name" value="Pkinase"/>
    <property type="match status" value="1"/>
</dbReference>
<dbReference type="SMART" id="SM00133">
    <property type="entry name" value="S_TK_X"/>
    <property type="match status" value="1"/>
</dbReference>
<keyword evidence="5" id="KW-0418">Kinase</keyword>
<evidence type="ECO:0000313" key="11">
    <source>
        <dbReference type="Proteomes" id="UP000475862"/>
    </source>
</evidence>
<dbReference type="AlphaFoldDB" id="A0A6G0T1I5"/>
<dbReference type="SUPFAM" id="SSF56112">
    <property type="entry name" value="Protein kinase-like (PK-like)"/>
    <property type="match status" value="1"/>
</dbReference>
<dbReference type="PROSITE" id="PS50011">
    <property type="entry name" value="PROTEIN_KINASE_DOM"/>
    <property type="match status" value="1"/>
</dbReference>
<feature type="domain" description="AGC-kinase C-terminal" evidence="9">
    <location>
        <begin position="485"/>
        <end position="549"/>
    </location>
</feature>
<comment type="caution">
    <text evidence="10">The sequence shown here is derived from an EMBL/GenBank/DDBJ whole genome shotgun (WGS) entry which is preliminary data.</text>
</comment>
<name>A0A6G0T1I5_APHGL</name>
<reference evidence="10 11" key="1">
    <citation type="submission" date="2019-08" db="EMBL/GenBank/DDBJ databases">
        <title>The genome of the soybean aphid Biotype 1, its phylome, world population structure and adaptation to the North American continent.</title>
        <authorList>
            <person name="Giordano R."/>
            <person name="Donthu R.K."/>
            <person name="Hernandez A.G."/>
            <person name="Wright C.L."/>
            <person name="Zimin A.V."/>
        </authorList>
    </citation>
    <scope>NUCLEOTIDE SEQUENCE [LARGE SCALE GENOMIC DNA]</scope>
    <source>
        <tissue evidence="10">Whole aphids</tissue>
    </source>
</reference>
<evidence type="ECO:0000256" key="6">
    <source>
        <dbReference type="ARBA" id="ARBA00022840"/>
    </source>
</evidence>
<evidence type="ECO:0000259" key="9">
    <source>
        <dbReference type="PROSITE" id="PS51285"/>
    </source>
</evidence>
<dbReference type="FunFam" id="3.30.200.20:FF:000070">
    <property type="entry name" value="Protein kinase C"/>
    <property type="match status" value="1"/>
</dbReference>
<keyword evidence="3" id="KW-0808">Transferase</keyword>
<dbReference type="FunFam" id="1.10.510.10:FF:000048">
    <property type="entry name" value="Protein kinase C"/>
    <property type="match status" value="1"/>
</dbReference>
<dbReference type="PANTHER" id="PTHR24351">
    <property type="entry name" value="RIBOSOMAL PROTEIN S6 KINASE"/>
    <property type="match status" value="1"/>
</dbReference>
<proteinExistence type="predicted"/>
<evidence type="ECO:0000256" key="1">
    <source>
        <dbReference type="ARBA" id="ARBA00022527"/>
    </source>
</evidence>